<protein>
    <submittedName>
        <fullName evidence="2">Sugar phosphate isomerase/epimerase</fullName>
    </submittedName>
</protein>
<evidence type="ECO:0000313" key="2">
    <source>
        <dbReference type="EMBL" id="SHO63937.1"/>
    </source>
</evidence>
<dbReference type="EMBL" id="FRXN01000004">
    <property type="protein sequence ID" value="SHO63937.1"/>
    <property type="molecule type" value="Genomic_DNA"/>
</dbReference>
<evidence type="ECO:0000313" key="3">
    <source>
        <dbReference type="Proteomes" id="UP000184609"/>
    </source>
</evidence>
<keyword evidence="2" id="KW-0413">Isomerase</keyword>
<dbReference type="PANTHER" id="PTHR12110">
    <property type="entry name" value="HYDROXYPYRUVATE ISOMERASE"/>
    <property type="match status" value="1"/>
</dbReference>
<gene>
    <name evidence="2" type="ORF">SAMN04488108_3103</name>
</gene>
<dbReference type="SUPFAM" id="SSF51658">
    <property type="entry name" value="Xylose isomerase-like"/>
    <property type="match status" value="1"/>
</dbReference>
<dbReference type="InterPro" id="IPR013022">
    <property type="entry name" value="Xyl_isomerase-like_TIM-brl"/>
</dbReference>
<proteinExistence type="predicted"/>
<dbReference type="PANTHER" id="PTHR12110:SF21">
    <property type="entry name" value="XYLOSE ISOMERASE-LIKE TIM BARREL DOMAIN-CONTAINING PROTEIN"/>
    <property type="match status" value="1"/>
</dbReference>
<dbReference type="STRING" id="1073327.SAMN04488108_3103"/>
<evidence type="ECO:0000259" key="1">
    <source>
        <dbReference type="Pfam" id="PF01261"/>
    </source>
</evidence>
<organism evidence="2 3">
    <name type="scientific">Algoriphagus zhangzhouensis</name>
    <dbReference type="NCBI Taxonomy" id="1073327"/>
    <lineage>
        <taxon>Bacteria</taxon>
        <taxon>Pseudomonadati</taxon>
        <taxon>Bacteroidota</taxon>
        <taxon>Cytophagia</taxon>
        <taxon>Cytophagales</taxon>
        <taxon>Cyclobacteriaceae</taxon>
        <taxon>Algoriphagus</taxon>
    </lineage>
</organism>
<sequence>MTGALALPGSLLASNFPMSTKNMKLGLVTYLWGKDWDVPILIKNCTAAKIYGVELRVDHAHGVGLNLTPTQRADVKKQFDDSKVEIVGMGTNFEYHSPDPAVLKDNIEKTKQWLQLSKDVGGSGVKVKPNAFPEGVPHEKTLEQIGKALNELGQYALDMGQVIRLEVHGRETQNLPNIKVMMDYVDNKGTGVCWNCNPEDLDGQGLEYNFNLVKDRLGDTCHVREMNLGDYPYQELMSLFSGVNYDGWILLECRTDPDDKVKAMIEQREVFEKMLKNA</sequence>
<name>A0A1M7ZGD0_9BACT</name>
<dbReference type="InterPro" id="IPR050312">
    <property type="entry name" value="IolE/XylAMocC-like"/>
</dbReference>
<dbReference type="Pfam" id="PF01261">
    <property type="entry name" value="AP_endonuc_2"/>
    <property type="match status" value="1"/>
</dbReference>
<dbReference type="Proteomes" id="UP000184609">
    <property type="component" value="Unassembled WGS sequence"/>
</dbReference>
<dbReference type="Gene3D" id="3.20.20.150">
    <property type="entry name" value="Divalent-metal-dependent TIM barrel enzymes"/>
    <property type="match status" value="1"/>
</dbReference>
<dbReference type="AlphaFoldDB" id="A0A1M7ZGD0"/>
<reference evidence="3" key="1">
    <citation type="submission" date="2016-12" db="EMBL/GenBank/DDBJ databases">
        <authorList>
            <person name="Varghese N."/>
            <person name="Submissions S."/>
        </authorList>
    </citation>
    <scope>NUCLEOTIDE SEQUENCE [LARGE SCALE GENOMIC DNA]</scope>
    <source>
        <strain evidence="3">DSM 25035</strain>
    </source>
</reference>
<accession>A0A1M7ZGD0</accession>
<dbReference type="GO" id="GO:0016853">
    <property type="term" value="F:isomerase activity"/>
    <property type="evidence" value="ECO:0007669"/>
    <property type="project" value="UniProtKB-KW"/>
</dbReference>
<keyword evidence="3" id="KW-1185">Reference proteome</keyword>
<dbReference type="InterPro" id="IPR036237">
    <property type="entry name" value="Xyl_isomerase-like_sf"/>
</dbReference>
<feature type="domain" description="Xylose isomerase-like TIM barrel" evidence="1">
    <location>
        <begin position="45"/>
        <end position="271"/>
    </location>
</feature>